<dbReference type="Gene3D" id="2.60.120.650">
    <property type="entry name" value="Cupin"/>
    <property type="match status" value="1"/>
</dbReference>
<evidence type="ECO:0000259" key="1">
    <source>
        <dbReference type="PROSITE" id="PS51184"/>
    </source>
</evidence>
<dbReference type="Pfam" id="PF13621">
    <property type="entry name" value="Cupin_8"/>
    <property type="match status" value="1"/>
</dbReference>
<dbReference type="PANTHER" id="PTHR12461:SF105">
    <property type="entry name" value="HYPOXIA-INDUCIBLE FACTOR 1-ALPHA INHIBITOR"/>
    <property type="match status" value="1"/>
</dbReference>
<dbReference type="InterPro" id="IPR041667">
    <property type="entry name" value="Cupin_8"/>
</dbReference>
<dbReference type="SMART" id="SM00558">
    <property type="entry name" value="JmjC"/>
    <property type="match status" value="1"/>
</dbReference>
<reference evidence="2" key="1">
    <citation type="submission" date="2010-02" db="EMBL/GenBank/DDBJ databases">
        <title>Hybrid NRPS/PKS gene cluster from Peltigera membranacea metagenome.</title>
        <authorList>
            <person name="Gagunashvili A.N."/>
            <person name="Andresson O.S."/>
        </authorList>
    </citation>
    <scope>NUCLEOTIDE SEQUENCE</scope>
</reference>
<dbReference type="SUPFAM" id="SSF51197">
    <property type="entry name" value="Clavaminate synthase-like"/>
    <property type="match status" value="1"/>
</dbReference>
<accession>G0TE95</accession>
<dbReference type="InterPro" id="IPR003347">
    <property type="entry name" value="JmjC_dom"/>
</dbReference>
<dbReference type="PANTHER" id="PTHR12461">
    <property type="entry name" value="HYPOXIA-INDUCIBLE FACTOR 1 ALPHA INHIBITOR-RELATED"/>
    <property type="match status" value="1"/>
</dbReference>
<dbReference type="EMBL" id="GU591312">
    <property type="protein sequence ID" value="ADL59767.1"/>
    <property type="molecule type" value="Genomic_DNA"/>
</dbReference>
<protein>
    <submittedName>
        <fullName evidence="2">JmjC domain-containing protein</fullName>
    </submittedName>
</protein>
<sequence>MDITLENKFNQTSVRQVERIHKPTPDDFKHTVLSSKHPVIFTGIVAEWKAFSLWSLDYLNTVLGNKEINARVSDNKIFTFDPEVGVTYPTKKMKFTDFTDWIVQNKKDDQYYYIQQYPIHTSFPELFPDIAIPDIIDNNLSLDTARWMGIPEMEIPEFIDKYLSLTTIFWMSTNGNITQLHHDPVESVLCQVRGRKRILLFEPKQSYFLYPFLKNSKIPFMSQLNIDQPDIDKFPKFINAKYIECILEPGEILYFPSFWWHQVYSLDELNISVSFVWNAKIKKFFRRKLFKEKNKFKNLNFCR</sequence>
<dbReference type="PROSITE" id="PS51184">
    <property type="entry name" value="JMJC"/>
    <property type="match status" value="1"/>
</dbReference>
<proteinExistence type="predicted"/>
<feature type="domain" description="JmjC" evidence="1">
    <location>
        <begin position="121"/>
        <end position="294"/>
    </location>
</feature>
<dbReference type="AlphaFoldDB" id="G0TE95"/>
<evidence type="ECO:0000313" key="2">
    <source>
        <dbReference type="EMBL" id="ADL59767.1"/>
    </source>
</evidence>
<name>G0TE95_9NOSO</name>
<organism evidence="2">
    <name type="scientific">Nostoc sp. 'Peltigera membranacea cyanobiont'</name>
    <dbReference type="NCBI Taxonomy" id="414689"/>
    <lineage>
        <taxon>Bacteria</taxon>
        <taxon>Bacillati</taxon>
        <taxon>Cyanobacteriota</taxon>
        <taxon>Cyanophyceae</taxon>
        <taxon>Nostocales</taxon>
        <taxon>Nostocaceae</taxon>
        <taxon>Nostoc</taxon>
        <taxon>Nostoc cyanobionts</taxon>
    </lineage>
</organism>